<feature type="compositionally biased region" description="Basic and acidic residues" evidence="1">
    <location>
        <begin position="47"/>
        <end position="59"/>
    </location>
</feature>
<keyword evidence="3" id="KW-1185">Reference proteome</keyword>
<gene>
    <name evidence="2" type="ORF">K239x_14870</name>
</gene>
<evidence type="ECO:0000313" key="3">
    <source>
        <dbReference type="Proteomes" id="UP000319817"/>
    </source>
</evidence>
<dbReference type="Proteomes" id="UP000319817">
    <property type="component" value="Chromosome"/>
</dbReference>
<dbReference type="EMBL" id="CP036526">
    <property type="protein sequence ID" value="QDT09541.1"/>
    <property type="molecule type" value="Genomic_DNA"/>
</dbReference>
<protein>
    <submittedName>
        <fullName evidence="2">Uncharacterized protein</fullName>
    </submittedName>
</protein>
<feature type="compositionally biased region" description="Polar residues" evidence="1">
    <location>
        <begin position="22"/>
        <end position="46"/>
    </location>
</feature>
<feature type="region of interest" description="Disordered" evidence="1">
    <location>
        <begin position="18"/>
        <end position="59"/>
    </location>
</feature>
<accession>A0A517NQZ0</accession>
<dbReference type="RefSeq" id="WP_145417090.1">
    <property type="nucleotide sequence ID" value="NZ_CP036526.1"/>
</dbReference>
<sequence length="59" mass="6438">MFSKPQLFIQTVHGLSFPVYSPANSHSDNSGGSNFDQPSNQLTSESYQRKDGSQDSGTK</sequence>
<proteinExistence type="predicted"/>
<reference evidence="2 3" key="1">
    <citation type="submission" date="2019-02" db="EMBL/GenBank/DDBJ databases">
        <title>Deep-cultivation of Planctomycetes and their phenomic and genomic characterization uncovers novel biology.</title>
        <authorList>
            <person name="Wiegand S."/>
            <person name="Jogler M."/>
            <person name="Boedeker C."/>
            <person name="Pinto D."/>
            <person name="Vollmers J."/>
            <person name="Rivas-Marin E."/>
            <person name="Kohn T."/>
            <person name="Peeters S.H."/>
            <person name="Heuer A."/>
            <person name="Rast P."/>
            <person name="Oberbeckmann S."/>
            <person name="Bunk B."/>
            <person name="Jeske O."/>
            <person name="Meyerdierks A."/>
            <person name="Storesund J.E."/>
            <person name="Kallscheuer N."/>
            <person name="Luecker S."/>
            <person name="Lage O.M."/>
            <person name="Pohl T."/>
            <person name="Merkel B.J."/>
            <person name="Hornburger P."/>
            <person name="Mueller R.-W."/>
            <person name="Bruemmer F."/>
            <person name="Labrenz M."/>
            <person name="Spormann A.M."/>
            <person name="Op den Camp H."/>
            <person name="Overmann J."/>
            <person name="Amann R."/>
            <person name="Jetten M.S.M."/>
            <person name="Mascher T."/>
            <person name="Medema M.H."/>
            <person name="Devos D.P."/>
            <person name="Kaster A.-K."/>
            <person name="Ovreas L."/>
            <person name="Rohde M."/>
            <person name="Galperin M.Y."/>
            <person name="Jogler C."/>
        </authorList>
    </citation>
    <scope>NUCLEOTIDE SEQUENCE [LARGE SCALE GENOMIC DNA]</scope>
    <source>
        <strain evidence="2 3">K23_9</strain>
    </source>
</reference>
<organism evidence="2 3">
    <name type="scientific">Stieleria marina</name>
    <dbReference type="NCBI Taxonomy" id="1930275"/>
    <lineage>
        <taxon>Bacteria</taxon>
        <taxon>Pseudomonadati</taxon>
        <taxon>Planctomycetota</taxon>
        <taxon>Planctomycetia</taxon>
        <taxon>Pirellulales</taxon>
        <taxon>Pirellulaceae</taxon>
        <taxon>Stieleria</taxon>
    </lineage>
</organism>
<evidence type="ECO:0000256" key="1">
    <source>
        <dbReference type="SAM" id="MobiDB-lite"/>
    </source>
</evidence>
<dbReference type="AlphaFoldDB" id="A0A517NQZ0"/>
<evidence type="ECO:0000313" key="2">
    <source>
        <dbReference type="EMBL" id="QDT09541.1"/>
    </source>
</evidence>
<name>A0A517NQZ0_9BACT</name>